<evidence type="ECO:0000313" key="3">
    <source>
        <dbReference type="Proteomes" id="UP000479710"/>
    </source>
</evidence>
<gene>
    <name evidence="2" type="ORF">E2562_006179</name>
</gene>
<feature type="compositionally biased region" description="Low complexity" evidence="1">
    <location>
        <begin position="87"/>
        <end position="96"/>
    </location>
</feature>
<evidence type="ECO:0000313" key="2">
    <source>
        <dbReference type="EMBL" id="KAF0901699.1"/>
    </source>
</evidence>
<accession>A0A6G1CNH2</accession>
<keyword evidence="3" id="KW-1185">Reference proteome</keyword>
<reference evidence="2 3" key="1">
    <citation type="submission" date="2019-11" db="EMBL/GenBank/DDBJ databases">
        <title>Whole genome sequence of Oryza granulata.</title>
        <authorList>
            <person name="Li W."/>
        </authorList>
    </citation>
    <scope>NUCLEOTIDE SEQUENCE [LARGE SCALE GENOMIC DNA]</scope>
    <source>
        <strain evidence="3">cv. Menghai</strain>
        <tissue evidence="2">Leaf</tissue>
    </source>
</reference>
<proteinExistence type="predicted"/>
<dbReference type="EMBL" id="SPHZ02000008">
    <property type="protein sequence ID" value="KAF0901699.1"/>
    <property type="molecule type" value="Genomic_DNA"/>
</dbReference>
<organism evidence="2 3">
    <name type="scientific">Oryza meyeriana var. granulata</name>
    <dbReference type="NCBI Taxonomy" id="110450"/>
    <lineage>
        <taxon>Eukaryota</taxon>
        <taxon>Viridiplantae</taxon>
        <taxon>Streptophyta</taxon>
        <taxon>Embryophyta</taxon>
        <taxon>Tracheophyta</taxon>
        <taxon>Spermatophyta</taxon>
        <taxon>Magnoliopsida</taxon>
        <taxon>Liliopsida</taxon>
        <taxon>Poales</taxon>
        <taxon>Poaceae</taxon>
        <taxon>BOP clade</taxon>
        <taxon>Oryzoideae</taxon>
        <taxon>Oryzeae</taxon>
        <taxon>Oryzinae</taxon>
        <taxon>Oryza</taxon>
        <taxon>Oryza meyeriana</taxon>
    </lineage>
</organism>
<name>A0A6G1CNH2_9ORYZ</name>
<dbReference type="Proteomes" id="UP000479710">
    <property type="component" value="Unassembled WGS sequence"/>
</dbReference>
<feature type="region of interest" description="Disordered" evidence="1">
    <location>
        <begin position="1"/>
        <end position="96"/>
    </location>
</feature>
<feature type="compositionally biased region" description="Basic and acidic residues" evidence="1">
    <location>
        <begin position="37"/>
        <end position="51"/>
    </location>
</feature>
<comment type="caution">
    <text evidence="2">The sequence shown here is derived from an EMBL/GenBank/DDBJ whole genome shotgun (WGS) entry which is preliminary data.</text>
</comment>
<sequence length="96" mass="10405">MTRKRSGAAGWRGWTRRLSGRAVATYGIDTGFSPLRRLTEHRSGGEQRQREEGDDLTGRAYRSGNGGETSKKPKTSAGKPKPKGRSKPPTGAAFES</sequence>
<protein>
    <submittedName>
        <fullName evidence="2">Uncharacterized protein</fullName>
    </submittedName>
</protein>
<feature type="non-terminal residue" evidence="2">
    <location>
        <position position="96"/>
    </location>
</feature>
<dbReference type="AlphaFoldDB" id="A0A6G1CNH2"/>
<evidence type="ECO:0000256" key="1">
    <source>
        <dbReference type="SAM" id="MobiDB-lite"/>
    </source>
</evidence>